<sequence>MSATYYAILTAVGEAKFANALATGATVKFSKMAVGDGGGAVPTPDRKQTKLVNEVRRKLVNQVSVDPSNASQIIIEQVIPEDEGGWWIREYGAYDDADNLLAVCNCAPSYKPQLAEGSGRTQTIRMVLIVTSTASVELKIDPSVVLATRAYADNAITVSMKAHTDAADPHPQYAKKTLVTQFIADAVDSHVGAEDPHPQYALKSKTPLVFSILDFPKQDIGPIAVAECGEIWIWSASNYFTGYRSPLCGRPLYGHTIVPLASEVDAVGGLLSKTDYARLWGYAQENNLVVPQATWDSNRGAHYFVDVSGTQFRIPDLRNMFLRFTGTDADTANA</sequence>
<protein>
    <recommendedName>
        <fullName evidence="1">Phage tail fibre protein N-terminal domain-containing protein</fullName>
    </recommendedName>
</protein>
<reference evidence="2" key="1">
    <citation type="submission" date="2018-04" db="EMBL/GenBank/DDBJ databases">
        <authorList>
            <person name="Jy Z."/>
        </authorList>
    </citation>
    <scope>NUCLEOTIDE SEQUENCE</scope>
    <source>
        <strain evidence="2">LA18</strain>
    </source>
</reference>
<evidence type="ECO:0000313" key="3">
    <source>
        <dbReference type="Proteomes" id="UP001172791"/>
    </source>
</evidence>
<dbReference type="Proteomes" id="UP001172791">
    <property type="component" value="Unassembled WGS sequence"/>
</dbReference>
<feature type="non-terminal residue" evidence="2">
    <location>
        <position position="334"/>
    </location>
</feature>
<gene>
    <name evidence="2" type="ORF">DBA34_05320</name>
</gene>
<name>A0AAW7MIU4_9BURK</name>
<dbReference type="PANTHER" id="PTHR35191:SF1">
    <property type="entry name" value="PROPHAGE SIDE TAIL FIBER PROTEIN HOMOLOG STFQ-RELATED"/>
    <property type="match status" value="1"/>
</dbReference>
<dbReference type="Pfam" id="PF12571">
    <property type="entry name" value="Phage_tail_fib"/>
    <property type="match status" value="1"/>
</dbReference>
<accession>A0AAW7MIU4</accession>
<evidence type="ECO:0000313" key="2">
    <source>
        <dbReference type="EMBL" id="MDN4572680.1"/>
    </source>
</evidence>
<comment type="caution">
    <text evidence="2">The sequence shown here is derived from an EMBL/GenBank/DDBJ whole genome shotgun (WGS) entry which is preliminary data.</text>
</comment>
<dbReference type="InterPro" id="IPR051934">
    <property type="entry name" value="Phage_Tail_Fiber_Structural"/>
</dbReference>
<dbReference type="InterPro" id="IPR022225">
    <property type="entry name" value="Phage_tail_fibre_N"/>
</dbReference>
<dbReference type="PANTHER" id="PTHR35191">
    <property type="entry name" value="PROPHAGE SIDE TAIL FIBER PROTEIN HOMOLOG STFQ-RELATED"/>
    <property type="match status" value="1"/>
</dbReference>
<dbReference type="EMBL" id="QAIC01000029">
    <property type="protein sequence ID" value="MDN4572680.1"/>
    <property type="molecule type" value="Genomic_DNA"/>
</dbReference>
<dbReference type="AlphaFoldDB" id="A0AAW7MIU4"/>
<evidence type="ECO:0000259" key="1">
    <source>
        <dbReference type="Pfam" id="PF12571"/>
    </source>
</evidence>
<feature type="domain" description="Phage tail fibre protein N-terminal" evidence="1">
    <location>
        <begin position="1"/>
        <end position="149"/>
    </location>
</feature>
<organism evidence="2 3">
    <name type="scientific">Pandoraea cepalis</name>
    <dbReference type="NCBI Taxonomy" id="2508294"/>
    <lineage>
        <taxon>Bacteria</taxon>
        <taxon>Pseudomonadati</taxon>
        <taxon>Pseudomonadota</taxon>
        <taxon>Betaproteobacteria</taxon>
        <taxon>Burkholderiales</taxon>
        <taxon>Burkholderiaceae</taxon>
        <taxon>Pandoraea</taxon>
    </lineage>
</organism>
<proteinExistence type="predicted"/>